<dbReference type="Proteomes" id="UP001165430">
    <property type="component" value="Unassembled WGS sequence"/>
</dbReference>
<evidence type="ECO:0000313" key="1">
    <source>
        <dbReference type="EMBL" id="MCH7415716.1"/>
    </source>
</evidence>
<dbReference type="EMBL" id="JAKZGO010000028">
    <property type="protein sequence ID" value="MCH7415716.1"/>
    <property type="molecule type" value="Genomic_DNA"/>
</dbReference>
<protein>
    <submittedName>
        <fullName evidence="1">RHS repeat-associated core domain-containing protein</fullName>
    </submittedName>
</protein>
<sequence length="233" mass="26500">MAVSSFANRETLIQGLTEIGTRMTPGTNQLAVLNVLGLILSDLGEKEVPEAYMAYSLYNSDSVEIGRGKQLLSGASKNRHEYLSDTLKVEEDGYTPRRTSIEVYLVNETSENVWFDDFTVMSSTPIIVQESHYYPFGSELTGLAYSYNNHTNRYLYNGKEYIEENGLRYYDYGARMYDPAIGRWSVVDPMAHLREWVSPYNFVQNNPILRIDPDGLLMGNIMIKMETGLQVIV</sequence>
<dbReference type="PANTHER" id="PTHR32305:SF15">
    <property type="entry name" value="PROTEIN RHSA-RELATED"/>
    <property type="match status" value="1"/>
</dbReference>
<proteinExistence type="predicted"/>
<organism evidence="1 2">
    <name type="scientific">Belliella alkalica</name>
    <dbReference type="NCBI Taxonomy" id="1730871"/>
    <lineage>
        <taxon>Bacteria</taxon>
        <taxon>Pseudomonadati</taxon>
        <taxon>Bacteroidota</taxon>
        <taxon>Cytophagia</taxon>
        <taxon>Cytophagales</taxon>
        <taxon>Cyclobacteriaceae</taxon>
        <taxon>Belliella</taxon>
    </lineage>
</organism>
<name>A0ABS9VH03_9BACT</name>
<comment type="caution">
    <text evidence="1">The sequence shown here is derived from an EMBL/GenBank/DDBJ whole genome shotgun (WGS) entry which is preliminary data.</text>
</comment>
<reference evidence="1" key="1">
    <citation type="submission" date="2022-03" db="EMBL/GenBank/DDBJ databases">
        <title>De novo assembled genomes of Belliella spp. (Cyclobacteriaceae) strains.</title>
        <authorList>
            <person name="Szabo A."/>
            <person name="Korponai K."/>
            <person name="Felfoldi T."/>
        </authorList>
    </citation>
    <scope>NUCLEOTIDE SEQUENCE</scope>
    <source>
        <strain evidence="1">DSM 111903</strain>
    </source>
</reference>
<dbReference type="InterPro" id="IPR022385">
    <property type="entry name" value="Rhs_assc_core"/>
</dbReference>
<gene>
    <name evidence="1" type="ORF">MM213_19605</name>
</gene>
<dbReference type="NCBIfam" id="TIGR03696">
    <property type="entry name" value="Rhs_assc_core"/>
    <property type="match status" value="1"/>
</dbReference>
<dbReference type="InterPro" id="IPR050708">
    <property type="entry name" value="T6SS_VgrG/RHS"/>
</dbReference>
<dbReference type="RefSeq" id="WP_241414583.1">
    <property type="nucleotide sequence ID" value="NZ_JAKZGO010000028.1"/>
</dbReference>
<dbReference type="Gene3D" id="2.180.10.10">
    <property type="entry name" value="RHS repeat-associated core"/>
    <property type="match status" value="1"/>
</dbReference>
<keyword evidence="2" id="KW-1185">Reference proteome</keyword>
<evidence type="ECO:0000313" key="2">
    <source>
        <dbReference type="Proteomes" id="UP001165430"/>
    </source>
</evidence>
<dbReference type="PANTHER" id="PTHR32305">
    <property type="match status" value="1"/>
</dbReference>
<accession>A0ABS9VH03</accession>